<protein>
    <submittedName>
        <fullName evidence="2">Uncharacterized protein</fullName>
    </submittedName>
</protein>
<comment type="caution">
    <text evidence="2">The sequence shown here is derived from an EMBL/GenBank/DDBJ whole genome shotgun (WGS) entry which is preliminary data.</text>
</comment>
<accession>A0ABQ5FUF1</accession>
<evidence type="ECO:0000313" key="3">
    <source>
        <dbReference type="Proteomes" id="UP001151760"/>
    </source>
</evidence>
<feature type="region of interest" description="Disordered" evidence="1">
    <location>
        <begin position="144"/>
        <end position="164"/>
    </location>
</feature>
<evidence type="ECO:0000256" key="1">
    <source>
        <dbReference type="SAM" id="MobiDB-lite"/>
    </source>
</evidence>
<dbReference type="EMBL" id="BQNB010017763">
    <property type="protein sequence ID" value="GJT66962.1"/>
    <property type="molecule type" value="Genomic_DNA"/>
</dbReference>
<dbReference type="Proteomes" id="UP001151760">
    <property type="component" value="Unassembled WGS sequence"/>
</dbReference>
<reference evidence="2" key="2">
    <citation type="submission" date="2022-01" db="EMBL/GenBank/DDBJ databases">
        <authorList>
            <person name="Yamashiro T."/>
            <person name="Shiraishi A."/>
            <person name="Satake H."/>
            <person name="Nakayama K."/>
        </authorList>
    </citation>
    <scope>NUCLEOTIDE SEQUENCE</scope>
</reference>
<sequence length="164" mass="18537">MSSRMLRSEIRSEIFDLPVPSRHGKERQKEERNYSLFSCPIPPTDSFGRYSLMTGFRRLGSPLYSLSICGGFPYPSPRRSPDRKTLSPSRHWTRFPSFPESARTAALSPFHNVRAVAHEFKFEWPFEVPHALFDRERGGQLPSVLAPAAAPLEPPPVLEPAGSE</sequence>
<reference evidence="2" key="1">
    <citation type="journal article" date="2022" name="Int. J. Mol. Sci.">
        <title>Draft Genome of Tanacetum Coccineum: Genomic Comparison of Closely Related Tanacetum-Family Plants.</title>
        <authorList>
            <person name="Yamashiro T."/>
            <person name="Shiraishi A."/>
            <person name="Nakayama K."/>
            <person name="Satake H."/>
        </authorList>
    </citation>
    <scope>NUCLEOTIDE SEQUENCE</scope>
</reference>
<organism evidence="2 3">
    <name type="scientific">Tanacetum coccineum</name>
    <dbReference type="NCBI Taxonomy" id="301880"/>
    <lineage>
        <taxon>Eukaryota</taxon>
        <taxon>Viridiplantae</taxon>
        <taxon>Streptophyta</taxon>
        <taxon>Embryophyta</taxon>
        <taxon>Tracheophyta</taxon>
        <taxon>Spermatophyta</taxon>
        <taxon>Magnoliopsida</taxon>
        <taxon>eudicotyledons</taxon>
        <taxon>Gunneridae</taxon>
        <taxon>Pentapetalae</taxon>
        <taxon>asterids</taxon>
        <taxon>campanulids</taxon>
        <taxon>Asterales</taxon>
        <taxon>Asteraceae</taxon>
        <taxon>Asteroideae</taxon>
        <taxon>Anthemideae</taxon>
        <taxon>Anthemidinae</taxon>
        <taxon>Tanacetum</taxon>
    </lineage>
</organism>
<evidence type="ECO:0000313" key="2">
    <source>
        <dbReference type="EMBL" id="GJT66962.1"/>
    </source>
</evidence>
<proteinExistence type="predicted"/>
<keyword evidence="3" id="KW-1185">Reference proteome</keyword>
<name>A0ABQ5FUF1_9ASTR</name>
<gene>
    <name evidence="2" type="ORF">Tco_1018442</name>
</gene>